<dbReference type="AlphaFoldDB" id="A0A8H7E428"/>
<protein>
    <recommendedName>
        <fullName evidence="3">Multiple RNA-binding domain-containing protein 1</fullName>
    </recommendedName>
</protein>
<comment type="caution">
    <text evidence="12">The sequence shown here is derived from an EMBL/GenBank/DDBJ whole genome shotgun (WGS) entry which is preliminary data.</text>
</comment>
<keyword evidence="4" id="KW-0698">rRNA processing</keyword>
<feature type="region of interest" description="Disordered" evidence="10">
    <location>
        <begin position="85"/>
        <end position="350"/>
    </location>
</feature>
<evidence type="ECO:0000313" key="12">
    <source>
        <dbReference type="EMBL" id="KAF7509739.1"/>
    </source>
</evidence>
<evidence type="ECO:0000259" key="11">
    <source>
        <dbReference type="PROSITE" id="PS50102"/>
    </source>
</evidence>
<dbReference type="Proteomes" id="UP000606974">
    <property type="component" value="Unassembled WGS sequence"/>
</dbReference>
<sequence length="877" mass="97376">MDDDGIPDTRVFVSGLPPNFTSNQLGAHFAGRYQITDAVVIPDRRIGFVGFRNYTLAKSAIKYFDKTYIRMSKISVMMAKAVEIERTSTSQGVPKTKYSSQGNTTRSSVSESVRTVAHNTQNPKSNHGTDFKPYVPVRSPNKRKRDSGSNSQEESSRPTWPASAMRPAPEDNNGLSNPVDEQESRQDLKKARKKEGKERLKQDTSTGNQRGDEEGESNISASSKSTRKKKTKEGKAGATGSDDETIAAPLSEDLPSGRESQAKDGTNKKKKKKHTSIIETNGKYDLSDSQTVDEKHHLKKTEPREKVDDDTKAAAKKRHRNRHKRPTAEQDVKNTEQRITPPADSSSRPSHNTLVLSARLFVRNLPYTANESEIESLFSKYGHLDEVHVVRDKSGSSKGIAYVQFSDHDHASHALQELDGKSFQGRLLHILEAANKKSHRLDEFEISKLPLKKQKALKRKMEAGSSIFQWNSMYMNPNAVLSSVADRLGVSKADLIDVSSADAAVKQAHAETHIIQETKAFLATNGVNLDAFRQHERDNTILLVKNFPYGTTTEELKSLFSPYGEIVNFLLPPGGTIAVIQYAQPGEGSQAMRELAYRNLKGSVLYLEIGPKNLFDKSVPSVSHSKSPDAAATPAQDGSTLDKVEEVLSSTLFVRNLNFITTTSGLTRAFKPLDGFLSAKVKTKTDPRRPQEILSMGFGFVEFRSNKQALAALAAMKGHRLDDHELLIQISRKVTDAAEEQRHKDNMKKVDAHKTKIIIKNLPFEAGKKDVRALLSAYGQLRSVKVPQKFNHDTRGFAFADFVSAREAANAMEALKDTHLLGRRLVLEFAEEEAIDPEAEIRAIENKVGRQTEMIQLNKMTGSARKKFIVGPQDGDE</sequence>
<feature type="compositionally biased region" description="Low complexity" evidence="10">
    <location>
        <begin position="104"/>
        <end position="116"/>
    </location>
</feature>
<organism evidence="12 13">
    <name type="scientific">Endocarpon pusillum</name>
    <dbReference type="NCBI Taxonomy" id="364733"/>
    <lineage>
        <taxon>Eukaryota</taxon>
        <taxon>Fungi</taxon>
        <taxon>Dikarya</taxon>
        <taxon>Ascomycota</taxon>
        <taxon>Pezizomycotina</taxon>
        <taxon>Eurotiomycetes</taxon>
        <taxon>Chaetothyriomycetidae</taxon>
        <taxon>Verrucariales</taxon>
        <taxon>Verrucariaceae</taxon>
        <taxon>Endocarpon</taxon>
    </lineage>
</organism>
<accession>A0A8H7E428</accession>
<feature type="compositionally biased region" description="Polar residues" evidence="10">
    <location>
        <begin position="117"/>
        <end position="128"/>
    </location>
</feature>
<dbReference type="PROSITE" id="PS50102">
    <property type="entry name" value="RRM"/>
    <property type="match status" value="5"/>
</dbReference>
<proteinExistence type="inferred from homology"/>
<dbReference type="Gene3D" id="3.30.70.330">
    <property type="match status" value="5"/>
</dbReference>
<dbReference type="SUPFAM" id="SSF54928">
    <property type="entry name" value="RNA-binding domain, RBD"/>
    <property type="match status" value="4"/>
</dbReference>
<feature type="domain" description="RRM" evidence="11">
    <location>
        <begin position="540"/>
        <end position="612"/>
    </location>
</feature>
<dbReference type="OrthoDB" id="439639at2759"/>
<dbReference type="PANTHER" id="PTHR48039:SF5">
    <property type="entry name" value="RNA-BINDING PROTEIN 28"/>
    <property type="match status" value="1"/>
</dbReference>
<dbReference type="SMART" id="SM00360">
    <property type="entry name" value="RRM"/>
    <property type="match status" value="5"/>
</dbReference>
<feature type="compositionally biased region" description="Basic residues" evidence="10">
    <location>
        <begin position="314"/>
        <end position="325"/>
    </location>
</feature>
<dbReference type="PANTHER" id="PTHR48039">
    <property type="entry name" value="RNA-BINDING MOTIF PROTEIN 14B"/>
    <property type="match status" value="1"/>
</dbReference>
<dbReference type="EMBL" id="JAACFV010000037">
    <property type="protein sequence ID" value="KAF7509739.1"/>
    <property type="molecule type" value="Genomic_DNA"/>
</dbReference>
<evidence type="ECO:0000256" key="8">
    <source>
        <dbReference type="ARBA" id="ARBA00023274"/>
    </source>
</evidence>
<feature type="compositionally biased region" description="Basic and acidic residues" evidence="10">
    <location>
        <begin position="292"/>
        <end position="313"/>
    </location>
</feature>
<dbReference type="GO" id="GO:1990904">
    <property type="term" value="C:ribonucleoprotein complex"/>
    <property type="evidence" value="ECO:0007669"/>
    <property type="project" value="UniProtKB-KW"/>
</dbReference>
<feature type="domain" description="RRM" evidence="11">
    <location>
        <begin position="650"/>
        <end position="733"/>
    </location>
</feature>
<dbReference type="GO" id="GO:0003729">
    <property type="term" value="F:mRNA binding"/>
    <property type="evidence" value="ECO:0007669"/>
    <property type="project" value="TreeGrafter"/>
</dbReference>
<evidence type="ECO:0000256" key="10">
    <source>
        <dbReference type="SAM" id="MobiDB-lite"/>
    </source>
</evidence>
<feature type="compositionally biased region" description="Basic and acidic residues" evidence="10">
    <location>
        <begin position="182"/>
        <end position="202"/>
    </location>
</feature>
<keyword evidence="13" id="KW-1185">Reference proteome</keyword>
<keyword evidence="8" id="KW-0687">Ribonucleoprotein</keyword>
<feature type="domain" description="RRM" evidence="11">
    <location>
        <begin position="755"/>
        <end position="832"/>
    </location>
</feature>
<keyword evidence="6 9" id="KW-0694">RNA-binding</keyword>
<evidence type="ECO:0000256" key="3">
    <source>
        <dbReference type="ARBA" id="ARBA00013428"/>
    </source>
</evidence>
<dbReference type="InterPro" id="IPR003954">
    <property type="entry name" value="RRM_euk-type"/>
</dbReference>
<evidence type="ECO:0000256" key="6">
    <source>
        <dbReference type="ARBA" id="ARBA00022884"/>
    </source>
</evidence>
<gene>
    <name evidence="12" type="ORF">GJ744_007434</name>
</gene>
<evidence type="ECO:0000256" key="4">
    <source>
        <dbReference type="ARBA" id="ARBA00022552"/>
    </source>
</evidence>
<dbReference type="GO" id="GO:0006364">
    <property type="term" value="P:rRNA processing"/>
    <property type="evidence" value="ECO:0007669"/>
    <property type="project" value="UniProtKB-KW"/>
</dbReference>
<keyword evidence="7" id="KW-0539">Nucleus</keyword>
<comment type="similarity">
    <text evidence="2">Belongs to the RRM MRD1 family.</text>
</comment>
<evidence type="ECO:0000313" key="13">
    <source>
        <dbReference type="Proteomes" id="UP000606974"/>
    </source>
</evidence>
<dbReference type="InterPro" id="IPR012677">
    <property type="entry name" value="Nucleotide-bd_a/b_plait_sf"/>
</dbReference>
<dbReference type="InterPro" id="IPR000504">
    <property type="entry name" value="RRM_dom"/>
</dbReference>
<evidence type="ECO:0000256" key="5">
    <source>
        <dbReference type="ARBA" id="ARBA00022737"/>
    </source>
</evidence>
<feature type="domain" description="RRM" evidence="11">
    <location>
        <begin position="358"/>
        <end position="435"/>
    </location>
</feature>
<name>A0A8H7E428_9EURO</name>
<evidence type="ECO:0000256" key="2">
    <source>
        <dbReference type="ARBA" id="ARBA00008033"/>
    </source>
</evidence>
<feature type="compositionally biased region" description="Polar residues" evidence="10">
    <location>
        <begin position="87"/>
        <end position="103"/>
    </location>
</feature>
<dbReference type="GO" id="GO:0005730">
    <property type="term" value="C:nucleolus"/>
    <property type="evidence" value="ECO:0007669"/>
    <property type="project" value="TreeGrafter"/>
</dbReference>
<evidence type="ECO:0000256" key="1">
    <source>
        <dbReference type="ARBA" id="ARBA00004123"/>
    </source>
</evidence>
<feature type="compositionally biased region" description="Basic and acidic residues" evidence="10">
    <location>
        <begin position="326"/>
        <end position="336"/>
    </location>
</feature>
<dbReference type="InterPro" id="IPR035979">
    <property type="entry name" value="RBD_domain_sf"/>
</dbReference>
<dbReference type="Pfam" id="PF00076">
    <property type="entry name" value="RRM_1"/>
    <property type="match status" value="5"/>
</dbReference>
<dbReference type="InterPro" id="IPR051945">
    <property type="entry name" value="RRM_MRD1_RNA_proc_ribogen"/>
</dbReference>
<evidence type="ECO:0000256" key="9">
    <source>
        <dbReference type="PROSITE-ProRule" id="PRU00176"/>
    </source>
</evidence>
<dbReference type="FunFam" id="3.30.70.330:FF:000247">
    <property type="entry name" value="Multiple RNA-binding domain-containing protein 1"/>
    <property type="match status" value="1"/>
</dbReference>
<feature type="domain" description="RRM" evidence="11">
    <location>
        <begin position="9"/>
        <end position="81"/>
    </location>
</feature>
<comment type="subcellular location">
    <subcellularLocation>
        <location evidence="1">Nucleus</location>
    </subcellularLocation>
</comment>
<reference evidence="12" key="1">
    <citation type="submission" date="2020-02" db="EMBL/GenBank/DDBJ databases">
        <authorList>
            <person name="Palmer J.M."/>
        </authorList>
    </citation>
    <scope>NUCLEOTIDE SEQUENCE</scope>
    <source>
        <strain evidence="12">EPUS1.4</strain>
        <tissue evidence="12">Thallus</tissue>
    </source>
</reference>
<keyword evidence="5" id="KW-0677">Repeat</keyword>
<evidence type="ECO:0000256" key="7">
    <source>
        <dbReference type="ARBA" id="ARBA00023242"/>
    </source>
</evidence>
<dbReference type="SMART" id="SM00361">
    <property type="entry name" value="RRM_1"/>
    <property type="match status" value="1"/>
</dbReference>